<name>A0AAD6DRU6_9EURO</name>
<evidence type="ECO:0000313" key="6">
    <source>
        <dbReference type="Proteomes" id="UP001213799"/>
    </source>
</evidence>
<dbReference type="InterPro" id="IPR001138">
    <property type="entry name" value="Zn2Cys6_DnaBD"/>
</dbReference>
<evidence type="ECO:0000256" key="4">
    <source>
        <dbReference type="SAM" id="MobiDB-lite"/>
    </source>
</evidence>
<keyword evidence="3" id="KW-0539">Nucleus</keyword>
<reference evidence="5" key="2">
    <citation type="submission" date="2023-01" db="EMBL/GenBank/DDBJ databases">
        <authorList>
            <person name="Petersen C."/>
        </authorList>
    </citation>
    <scope>NUCLEOTIDE SEQUENCE</scope>
    <source>
        <strain evidence="5">IBT 12815</strain>
    </source>
</reference>
<feature type="compositionally biased region" description="Polar residues" evidence="4">
    <location>
        <begin position="106"/>
        <end position="118"/>
    </location>
</feature>
<dbReference type="EMBL" id="JAQJAE010000005">
    <property type="protein sequence ID" value="KAJ5592068.1"/>
    <property type="molecule type" value="Genomic_DNA"/>
</dbReference>
<evidence type="ECO:0000256" key="3">
    <source>
        <dbReference type="ARBA" id="ARBA00023242"/>
    </source>
</evidence>
<dbReference type="GeneID" id="81590268"/>
<gene>
    <name evidence="5" type="ORF">N7537_008972</name>
</gene>
<reference evidence="5" key="1">
    <citation type="journal article" date="2023" name="IMA Fungus">
        <title>Comparative genomic study of the Penicillium genus elucidates a diverse pangenome and 15 lateral gene transfer events.</title>
        <authorList>
            <person name="Petersen C."/>
            <person name="Sorensen T."/>
            <person name="Nielsen M.R."/>
            <person name="Sondergaard T.E."/>
            <person name="Sorensen J.L."/>
            <person name="Fitzpatrick D.A."/>
            <person name="Frisvad J.C."/>
            <person name="Nielsen K.L."/>
        </authorList>
    </citation>
    <scope>NUCLEOTIDE SEQUENCE</scope>
    <source>
        <strain evidence="5">IBT 12815</strain>
    </source>
</reference>
<evidence type="ECO:0000256" key="1">
    <source>
        <dbReference type="ARBA" id="ARBA00023015"/>
    </source>
</evidence>
<dbReference type="GO" id="GO:0000981">
    <property type="term" value="F:DNA-binding transcription factor activity, RNA polymerase II-specific"/>
    <property type="evidence" value="ECO:0007669"/>
    <property type="project" value="InterPro"/>
</dbReference>
<organism evidence="5 6">
    <name type="scientific">Penicillium hordei</name>
    <dbReference type="NCBI Taxonomy" id="40994"/>
    <lineage>
        <taxon>Eukaryota</taxon>
        <taxon>Fungi</taxon>
        <taxon>Dikarya</taxon>
        <taxon>Ascomycota</taxon>
        <taxon>Pezizomycotina</taxon>
        <taxon>Eurotiomycetes</taxon>
        <taxon>Eurotiomycetidae</taxon>
        <taxon>Eurotiales</taxon>
        <taxon>Aspergillaceae</taxon>
        <taxon>Penicillium</taxon>
    </lineage>
</organism>
<keyword evidence="1" id="KW-0805">Transcription regulation</keyword>
<evidence type="ECO:0000313" key="5">
    <source>
        <dbReference type="EMBL" id="KAJ5592068.1"/>
    </source>
</evidence>
<dbReference type="Proteomes" id="UP001213799">
    <property type="component" value="Unassembled WGS sequence"/>
</dbReference>
<evidence type="ECO:0000256" key="2">
    <source>
        <dbReference type="ARBA" id="ARBA00023163"/>
    </source>
</evidence>
<proteinExistence type="predicted"/>
<dbReference type="InterPro" id="IPR053175">
    <property type="entry name" value="DHMBA_Reg_Transcription_Factor"/>
</dbReference>
<dbReference type="RefSeq" id="XP_056748694.1">
    <property type="nucleotide sequence ID" value="XM_056900026.1"/>
</dbReference>
<feature type="region of interest" description="Disordered" evidence="4">
    <location>
        <begin position="96"/>
        <end position="178"/>
    </location>
</feature>
<keyword evidence="2" id="KW-0804">Transcription</keyword>
<keyword evidence="6" id="KW-1185">Reference proteome</keyword>
<dbReference type="GO" id="GO:0008270">
    <property type="term" value="F:zinc ion binding"/>
    <property type="evidence" value="ECO:0007669"/>
    <property type="project" value="InterPro"/>
</dbReference>
<dbReference type="CDD" id="cd00067">
    <property type="entry name" value="GAL4"/>
    <property type="match status" value="1"/>
</dbReference>
<dbReference type="PANTHER" id="PTHR38791">
    <property type="entry name" value="ZN(II)2CYS6 TRANSCRIPTION FACTOR (EUROFUNG)-RELATED-RELATED"/>
    <property type="match status" value="1"/>
</dbReference>
<comment type="caution">
    <text evidence="5">The sequence shown here is derived from an EMBL/GenBank/DDBJ whole genome shotgun (WGS) entry which is preliminary data.</text>
</comment>
<evidence type="ECO:0008006" key="7">
    <source>
        <dbReference type="Google" id="ProtNLM"/>
    </source>
</evidence>
<dbReference type="InterPro" id="IPR021858">
    <property type="entry name" value="Fun_TF"/>
</dbReference>
<sequence length="689" mass="76329">MVYCGRPSASCALCRTSKRRLVPSPLTGHYIQCDKAVPSCGQCTLRCPRSPFHTRAPQLTISPHIPGRRTGQNCPGYHDASSLIFRDETSRVIDRARTRKTRRANFPSSQRTSATPSPASFELSLVGLRPPASVSHDSSSRSTRYDSDNDNDNYNDPNILENSIREDDGKYAQDKEERAAHKYKDLPDDLGDSMMYGDGPFVPDDMGMLFDDTGMLWEPGQLMPVSLLSSGKSTTPSLDLDGQVLSMFISPIMPSQSLDELGLNYFMANYVIKDSGPCPGVFNYASNILAGPVGDAELARVAIRAVGLAGLASTTGADSVMRQARSSYAEAIERVNMALVDSRVARNDSAIFAVMVLGLFESITCSGDESLEAWKCHINGAASLLMLRGTSQFRTRQGLQIFGEAVSHVLTLCSRYDQPVPPRLRYLRVEMERNVNGKSPSWILSTAHIEVMNLYNQVQPEQETPFLAGEWETLLSHAAELSQRLENLFAELPMSWRFKTVSDPTANPRLVFQGKYHIYYNTWISKVWDGMRACRIILNLVVYCLLLREGLAWAPHEFADGGAYTSLLQRTSDTTTEMRDDILASVPQMLGFIQHEATTGASYMNCSSSTDPTRLVPASGAYFVVWYLYLAGSLPINTPETREWIVDRLRAIRSTTGIQKAAYLADMIEKDAGRLTAMLPTSDFLLPAF</sequence>
<feature type="compositionally biased region" description="Basic and acidic residues" evidence="4">
    <location>
        <begin position="163"/>
        <end position="178"/>
    </location>
</feature>
<dbReference type="Pfam" id="PF11951">
    <property type="entry name" value="Fungal_trans_2"/>
    <property type="match status" value="1"/>
</dbReference>
<accession>A0AAD6DRU6</accession>
<feature type="region of interest" description="Disordered" evidence="4">
    <location>
        <begin position="58"/>
        <end position="78"/>
    </location>
</feature>
<protein>
    <recommendedName>
        <fullName evidence="7">Zn(2)-C6 fungal-type domain-containing protein</fullName>
    </recommendedName>
</protein>
<dbReference type="AlphaFoldDB" id="A0AAD6DRU6"/>